<comment type="caution">
    <text evidence="2">The sequence shown here is derived from an EMBL/GenBank/DDBJ whole genome shotgun (WGS) entry which is preliminary data.</text>
</comment>
<dbReference type="Proteomes" id="UP001249851">
    <property type="component" value="Unassembled WGS sequence"/>
</dbReference>
<name>A0AAD9R3Z1_ACRCE</name>
<sequence length="101" mass="11345">MEQMSFESDPRYQEARKKLLFSDGVRTALVLTSLLTLFPIGIVSIVFWILARKAGGRGSKRQEAENYHEAETMALTSISFGLCAVLTIFICIPQLRDYGVE</sequence>
<keyword evidence="3" id="KW-1185">Reference proteome</keyword>
<keyword evidence="1" id="KW-0812">Transmembrane</keyword>
<dbReference type="AlphaFoldDB" id="A0AAD9R3Z1"/>
<evidence type="ECO:0000313" key="2">
    <source>
        <dbReference type="EMBL" id="KAK2572640.1"/>
    </source>
</evidence>
<feature type="transmembrane region" description="Helical" evidence="1">
    <location>
        <begin position="28"/>
        <end position="51"/>
    </location>
</feature>
<organism evidence="2 3">
    <name type="scientific">Acropora cervicornis</name>
    <name type="common">Staghorn coral</name>
    <dbReference type="NCBI Taxonomy" id="6130"/>
    <lineage>
        <taxon>Eukaryota</taxon>
        <taxon>Metazoa</taxon>
        <taxon>Cnidaria</taxon>
        <taxon>Anthozoa</taxon>
        <taxon>Hexacorallia</taxon>
        <taxon>Scleractinia</taxon>
        <taxon>Astrocoeniina</taxon>
        <taxon>Acroporidae</taxon>
        <taxon>Acropora</taxon>
    </lineage>
</organism>
<reference evidence="2" key="1">
    <citation type="journal article" date="2023" name="G3 (Bethesda)">
        <title>Whole genome assembly and annotation of the endangered Caribbean coral Acropora cervicornis.</title>
        <authorList>
            <person name="Selwyn J.D."/>
            <person name="Vollmer S.V."/>
        </authorList>
    </citation>
    <scope>NUCLEOTIDE SEQUENCE</scope>
    <source>
        <strain evidence="2">K2</strain>
    </source>
</reference>
<feature type="transmembrane region" description="Helical" evidence="1">
    <location>
        <begin position="72"/>
        <end position="95"/>
    </location>
</feature>
<reference evidence="2" key="2">
    <citation type="journal article" date="2023" name="Science">
        <title>Genomic signatures of disease resistance in endangered staghorn corals.</title>
        <authorList>
            <person name="Vollmer S.V."/>
            <person name="Selwyn J.D."/>
            <person name="Despard B.A."/>
            <person name="Roesel C.L."/>
        </authorList>
    </citation>
    <scope>NUCLEOTIDE SEQUENCE</scope>
    <source>
        <strain evidence="2">K2</strain>
    </source>
</reference>
<keyword evidence="1" id="KW-1133">Transmembrane helix</keyword>
<accession>A0AAD9R3Z1</accession>
<evidence type="ECO:0000256" key="1">
    <source>
        <dbReference type="SAM" id="Phobius"/>
    </source>
</evidence>
<dbReference type="EMBL" id="JARQWQ010000003">
    <property type="protein sequence ID" value="KAK2572640.1"/>
    <property type="molecule type" value="Genomic_DNA"/>
</dbReference>
<evidence type="ECO:0000313" key="3">
    <source>
        <dbReference type="Proteomes" id="UP001249851"/>
    </source>
</evidence>
<gene>
    <name evidence="2" type="ORF">P5673_001613</name>
</gene>
<protein>
    <submittedName>
        <fullName evidence="2">Uncharacterized protein</fullName>
    </submittedName>
</protein>
<keyword evidence="1" id="KW-0472">Membrane</keyword>
<proteinExistence type="predicted"/>